<dbReference type="PANTHER" id="PTHR44846">
    <property type="entry name" value="MANNOSYL-D-GLYCERATE TRANSPORT/METABOLISM SYSTEM REPRESSOR MNGR-RELATED"/>
    <property type="match status" value="1"/>
</dbReference>
<keyword evidence="1" id="KW-0805">Transcription regulation</keyword>
<dbReference type="InterPro" id="IPR036388">
    <property type="entry name" value="WH-like_DNA-bd_sf"/>
</dbReference>
<dbReference type="PANTHER" id="PTHR44846:SF1">
    <property type="entry name" value="MANNOSYL-D-GLYCERATE TRANSPORT_METABOLISM SYSTEM REPRESSOR MNGR-RELATED"/>
    <property type="match status" value="1"/>
</dbReference>
<dbReference type="SMART" id="SM00866">
    <property type="entry name" value="UTRA"/>
    <property type="match status" value="1"/>
</dbReference>
<keyword evidence="7" id="KW-1185">Reference proteome</keyword>
<evidence type="ECO:0000256" key="3">
    <source>
        <dbReference type="ARBA" id="ARBA00023163"/>
    </source>
</evidence>
<dbReference type="PROSITE" id="PS50949">
    <property type="entry name" value="HTH_GNTR"/>
    <property type="match status" value="1"/>
</dbReference>
<dbReference type="Proteomes" id="UP000219465">
    <property type="component" value="Unassembled WGS sequence"/>
</dbReference>
<dbReference type="AlphaFoldDB" id="A0A286IHV9"/>
<evidence type="ECO:0000313" key="7">
    <source>
        <dbReference type="Proteomes" id="UP000219465"/>
    </source>
</evidence>
<dbReference type="SUPFAM" id="SSF64288">
    <property type="entry name" value="Chorismate lyase-like"/>
    <property type="match status" value="1"/>
</dbReference>
<dbReference type="InterPro" id="IPR000524">
    <property type="entry name" value="Tscrpt_reg_HTH_GntR"/>
</dbReference>
<dbReference type="GO" id="GO:0045892">
    <property type="term" value="P:negative regulation of DNA-templated transcription"/>
    <property type="evidence" value="ECO:0007669"/>
    <property type="project" value="TreeGrafter"/>
</dbReference>
<proteinExistence type="predicted"/>
<feature type="domain" description="HTH gntR-type" evidence="5">
    <location>
        <begin position="29"/>
        <end position="97"/>
    </location>
</feature>
<dbReference type="InterPro" id="IPR050679">
    <property type="entry name" value="Bact_HTH_transcr_reg"/>
</dbReference>
<evidence type="ECO:0000313" key="6">
    <source>
        <dbReference type="EMBL" id="SOE18939.1"/>
    </source>
</evidence>
<keyword evidence="2" id="KW-0238">DNA-binding</keyword>
<evidence type="ECO:0000256" key="4">
    <source>
        <dbReference type="SAM" id="MobiDB-lite"/>
    </source>
</evidence>
<dbReference type="SMART" id="SM00345">
    <property type="entry name" value="HTH_GNTR"/>
    <property type="match status" value="1"/>
</dbReference>
<dbReference type="Gene3D" id="3.40.1410.10">
    <property type="entry name" value="Chorismate lyase-like"/>
    <property type="match status" value="1"/>
</dbReference>
<dbReference type="CDD" id="cd07377">
    <property type="entry name" value="WHTH_GntR"/>
    <property type="match status" value="1"/>
</dbReference>
<dbReference type="PRINTS" id="PR00035">
    <property type="entry name" value="HTHGNTR"/>
</dbReference>
<name>A0A286IHV9_9HYPH</name>
<keyword evidence="3" id="KW-0804">Transcription</keyword>
<dbReference type="EMBL" id="OCPC01000007">
    <property type="protein sequence ID" value="SOE18939.1"/>
    <property type="molecule type" value="Genomic_DNA"/>
</dbReference>
<dbReference type="Gene3D" id="1.10.10.10">
    <property type="entry name" value="Winged helix-like DNA-binding domain superfamily/Winged helix DNA-binding domain"/>
    <property type="match status" value="1"/>
</dbReference>
<evidence type="ECO:0000256" key="1">
    <source>
        <dbReference type="ARBA" id="ARBA00023015"/>
    </source>
</evidence>
<accession>A0A286IHV9</accession>
<protein>
    <submittedName>
        <fullName evidence="6">GntR family transcriptional regulator</fullName>
    </submittedName>
</protein>
<dbReference type="RefSeq" id="WP_097109415.1">
    <property type="nucleotide sequence ID" value="NZ_OCPC01000007.1"/>
</dbReference>
<reference evidence="7" key="1">
    <citation type="submission" date="2017-08" db="EMBL/GenBank/DDBJ databases">
        <authorList>
            <person name="Varghese N."/>
            <person name="Submissions S."/>
        </authorList>
    </citation>
    <scope>NUCLEOTIDE SEQUENCE [LARGE SCALE GENOMIC DNA]</scope>
    <source>
        <strain evidence="7">KCTC 23107</strain>
    </source>
</reference>
<dbReference type="Pfam" id="PF00392">
    <property type="entry name" value="GntR"/>
    <property type="match status" value="1"/>
</dbReference>
<dbReference type="SUPFAM" id="SSF46785">
    <property type="entry name" value="Winged helix' DNA-binding domain"/>
    <property type="match status" value="1"/>
</dbReference>
<evidence type="ECO:0000256" key="2">
    <source>
        <dbReference type="ARBA" id="ARBA00023125"/>
    </source>
</evidence>
<dbReference type="InterPro" id="IPR011663">
    <property type="entry name" value="UTRA"/>
</dbReference>
<feature type="region of interest" description="Disordered" evidence="4">
    <location>
        <begin position="273"/>
        <end position="292"/>
    </location>
</feature>
<feature type="region of interest" description="Disordered" evidence="4">
    <location>
        <begin position="1"/>
        <end position="21"/>
    </location>
</feature>
<dbReference type="InterPro" id="IPR028978">
    <property type="entry name" value="Chorismate_lyase_/UTRA_dom_sf"/>
</dbReference>
<dbReference type="GO" id="GO:0003677">
    <property type="term" value="F:DNA binding"/>
    <property type="evidence" value="ECO:0007669"/>
    <property type="project" value="UniProtKB-KW"/>
</dbReference>
<gene>
    <name evidence="6" type="ORF">SAMN05877838_3886</name>
</gene>
<dbReference type="InterPro" id="IPR036390">
    <property type="entry name" value="WH_DNA-bd_sf"/>
</dbReference>
<dbReference type="OrthoDB" id="7334968at2"/>
<dbReference type="Pfam" id="PF07702">
    <property type="entry name" value="UTRA"/>
    <property type="match status" value="1"/>
</dbReference>
<sequence>MDTTKTGYSDELETGGERTSVRLDPNTRVPLYHQIFLILRNRIFGGEVRSGELVPGEQELALEFNVSRITAKRALNELADAGLVVRERGRGTRVIHRPKAPAVTSSIDGWLENISLMGIATEARVLELDYVPANEDIVHALEIEPGTEVQHAVRVRSLDGEPMSYLVTYVPADIGRQFGREDLDAKPLLLLLELAGVNVASARQTISASLADSDVASALSVHAGTPLIEVRRVVRDSSGRPVEYIRVLYRPDIYRFEMSMNRVREREGMRWATETAPSVPAGGAETNITGEH</sequence>
<dbReference type="GO" id="GO:0003700">
    <property type="term" value="F:DNA-binding transcription factor activity"/>
    <property type="evidence" value="ECO:0007669"/>
    <property type="project" value="InterPro"/>
</dbReference>
<evidence type="ECO:0000259" key="5">
    <source>
        <dbReference type="PROSITE" id="PS50949"/>
    </source>
</evidence>
<organism evidence="6 7">
    <name type="scientific">Hoeflea halophila</name>
    <dbReference type="NCBI Taxonomy" id="714899"/>
    <lineage>
        <taxon>Bacteria</taxon>
        <taxon>Pseudomonadati</taxon>
        <taxon>Pseudomonadota</taxon>
        <taxon>Alphaproteobacteria</taxon>
        <taxon>Hyphomicrobiales</taxon>
        <taxon>Rhizobiaceae</taxon>
        <taxon>Hoeflea</taxon>
    </lineage>
</organism>